<keyword evidence="3 5" id="KW-0699">rRNA-binding</keyword>
<comment type="caution">
    <text evidence="6">The sequence shown here is derived from an EMBL/GenBank/DDBJ whole genome shotgun (WGS) entry which is preliminary data.</text>
</comment>
<reference evidence="7" key="1">
    <citation type="submission" date="2016-11" db="EMBL/GenBank/DDBJ databases">
        <authorList>
            <person name="Sisinthy S."/>
            <person name="Ara S."/>
            <person name="Gundlapally S.R."/>
        </authorList>
    </citation>
    <scope>NUCLEOTIDE SEQUENCE [LARGE SCALE GENOMIC DNA]</scope>
    <source>
        <strain evidence="7">V1-41</strain>
    </source>
</reference>
<comment type="similarity">
    <text evidence="5">Belongs to the DarP family.</text>
</comment>
<dbReference type="AlphaFoldDB" id="A0A2P5TNL7"/>
<evidence type="ECO:0000256" key="1">
    <source>
        <dbReference type="ARBA" id="ARBA00022490"/>
    </source>
</evidence>
<dbReference type="HAMAP" id="MF_00765">
    <property type="entry name" value="DarP"/>
    <property type="match status" value="1"/>
</dbReference>
<protein>
    <recommendedName>
        <fullName evidence="5">Dual-action ribosomal maturation protein DarP</fullName>
    </recommendedName>
    <alternativeName>
        <fullName evidence="5">Large ribosomal subunit assembly factor DarP</fullName>
    </alternativeName>
</protein>
<dbReference type="GO" id="GO:0043022">
    <property type="term" value="F:ribosome binding"/>
    <property type="evidence" value="ECO:0007669"/>
    <property type="project" value="UniProtKB-UniRule"/>
</dbReference>
<dbReference type="CDD" id="cd16331">
    <property type="entry name" value="YjgA-like"/>
    <property type="match status" value="1"/>
</dbReference>
<evidence type="ECO:0000256" key="4">
    <source>
        <dbReference type="ARBA" id="ARBA00022884"/>
    </source>
</evidence>
<evidence type="ECO:0000313" key="7">
    <source>
        <dbReference type="Proteomes" id="UP000242231"/>
    </source>
</evidence>
<dbReference type="Pfam" id="PF04751">
    <property type="entry name" value="DarP"/>
    <property type="match status" value="1"/>
</dbReference>
<dbReference type="NCBIfam" id="NF003593">
    <property type="entry name" value="PRK05255.1-1"/>
    <property type="match status" value="1"/>
</dbReference>
<comment type="function">
    <text evidence="5">Member of a network of 50S ribosomal subunit biogenesis factors which assembles along the 30S-50S interface, preventing incorrect 23S rRNA structures from forming. Promotes peptidyl transferase center (PTC) maturation.</text>
</comment>
<dbReference type="RefSeq" id="WP_104485956.1">
    <property type="nucleotide sequence ID" value="NZ_BMYB01000001.1"/>
</dbReference>
<evidence type="ECO:0000256" key="3">
    <source>
        <dbReference type="ARBA" id="ARBA00022730"/>
    </source>
</evidence>
<gene>
    <name evidence="5" type="primary">darP</name>
    <name evidence="6" type="ORF">UN63_06435</name>
</gene>
<dbReference type="Proteomes" id="UP000242231">
    <property type="component" value="Unassembled WGS sequence"/>
</dbReference>
<dbReference type="GO" id="GO:1902626">
    <property type="term" value="P:assembly of large subunit precursor of preribosome"/>
    <property type="evidence" value="ECO:0007669"/>
    <property type="project" value="UniProtKB-UniRule"/>
</dbReference>
<evidence type="ECO:0000256" key="5">
    <source>
        <dbReference type="HAMAP-Rule" id="MF_00765"/>
    </source>
</evidence>
<keyword evidence="1 5" id="KW-0963">Cytoplasm</keyword>
<sequence length="178" mass="20457">MSQHDDPTGHDDEIEWVSKSEMKRESRALQKLGESLVKLQPHELAKVPLDEDVLEAIELAHKLHNKREGLRRHMSYIGKLMRTRDVTDIQKALAGFEHKSAVANAQFHKLELWRDRLVKEGDKGVNALLAEHRNLDRQKLRQLARQARKELAAGLPPQGYRELFQYLKLNLGSDASES</sequence>
<keyword evidence="4 5" id="KW-0694">RNA-binding</keyword>
<dbReference type="InterPro" id="IPR023153">
    <property type="entry name" value="DarP_sf"/>
</dbReference>
<dbReference type="PIRSF" id="PIRSF016183">
    <property type="entry name" value="UCP016183"/>
    <property type="match status" value="1"/>
</dbReference>
<keyword evidence="7" id="KW-1185">Reference proteome</keyword>
<evidence type="ECO:0000313" key="6">
    <source>
        <dbReference type="EMBL" id="PPL17174.1"/>
    </source>
</evidence>
<dbReference type="GO" id="GO:0005829">
    <property type="term" value="C:cytosol"/>
    <property type="evidence" value="ECO:0007669"/>
    <property type="project" value="TreeGrafter"/>
</dbReference>
<dbReference type="PANTHER" id="PTHR38101">
    <property type="entry name" value="UPF0307 PROTEIN YJGA"/>
    <property type="match status" value="1"/>
</dbReference>
<dbReference type="Gene3D" id="1.10.60.30">
    <property type="entry name" value="PSPTO4464-like domains"/>
    <property type="match status" value="2"/>
</dbReference>
<dbReference type="OrthoDB" id="5293604at2"/>
<name>A0A2P5TNL7_9GAMM</name>
<dbReference type="EMBL" id="MPZM01000009">
    <property type="protein sequence ID" value="PPL17174.1"/>
    <property type="molecule type" value="Genomic_DNA"/>
</dbReference>
<dbReference type="InterPro" id="IPR006839">
    <property type="entry name" value="DarP"/>
</dbReference>
<organism evidence="6 7">
    <name type="scientific">Oceanisphaera arctica</name>
    <dbReference type="NCBI Taxonomy" id="641510"/>
    <lineage>
        <taxon>Bacteria</taxon>
        <taxon>Pseudomonadati</taxon>
        <taxon>Pseudomonadota</taxon>
        <taxon>Gammaproteobacteria</taxon>
        <taxon>Aeromonadales</taxon>
        <taxon>Aeromonadaceae</taxon>
        <taxon>Oceanisphaera</taxon>
    </lineage>
</organism>
<accession>A0A2P5TNL7</accession>
<dbReference type="GO" id="GO:0019843">
    <property type="term" value="F:rRNA binding"/>
    <property type="evidence" value="ECO:0007669"/>
    <property type="project" value="UniProtKB-UniRule"/>
</dbReference>
<proteinExistence type="inferred from homology"/>
<dbReference type="PANTHER" id="PTHR38101:SF1">
    <property type="entry name" value="UPF0307 PROTEIN YJGA"/>
    <property type="match status" value="1"/>
</dbReference>
<dbReference type="SUPFAM" id="SSF158710">
    <property type="entry name" value="PSPTO4464-like"/>
    <property type="match status" value="1"/>
</dbReference>
<evidence type="ECO:0000256" key="2">
    <source>
        <dbReference type="ARBA" id="ARBA00022517"/>
    </source>
</evidence>
<keyword evidence="2 5" id="KW-0690">Ribosome biogenesis</keyword>
<comment type="subcellular location">
    <subcellularLocation>
        <location evidence="5">Cytoplasm</location>
    </subcellularLocation>
    <text evidence="5">Associates with late stage pre-50S ribosomal subunits.</text>
</comment>